<evidence type="ECO:0000313" key="2">
    <source>
        <dbReference type="Proteomes" id="UP001172386"/>
    </source>
</evidence>
<accession>A0ACC3AGK3</accession>
<keyword evidence="2" id="KW-1185">Reference proteome</keyword>
<proteinExistence type="predicted"/>
<gene>
    <name evidence="1" type="ORF">H2198_001588</name>
</gene>
<reference evidence="1" key="1">
    <citation type="submission" date="2022-10" db="EMBL/GenBank/DDBJ databases">
        <title>Culturing micro-colonial fungi from biological soil crusts in the Mojave desert and describing Neophaeococcomyces mojavensis, and introducing the new genera and species Taxawa tesnikishii.</title>
        <authorList>
            <person name="Kurbessoian T."/>
            <person name="Stajich J.E."/>
        </authorList>
    </citation>
    <scope>NUCLEOTIDE SEQUENCE</scope>
    <source>
        <strain evidence="1">JES_112</strain>
    </source>
</reference>
<protein>
    <submittedName>
        <fullName evidence="1">Uncharacterized protein</fullName>
    </submittedName>
</protein>
<comment type="caution">
    <text evidence="1">The sequence shown here is derived from an EMBL/GenBank/DDBJ whole genome shotgun (WGS) entry which is preliminary data.</text>
</comment>
<dbReference type="Proteomes" id="UP001172386">
    <property type="component" value="Unassembled WGS sequence"/>
</dbReference>
<dbReference type="EMBL" id="JAPDRQ010000018">
    <property type="protein sequence ID" value="KAJ9662046.1"/>
    <property type="molecule type" value="Genomic_DNA"/>
</dbReference>
<evidence type="ECO:0000313" key="1">
    <source>
        <dbReference type="EMBL" id="KAJ9662046.1"/>
    </source>
</evidence>
<name>A0ACC3AGK3_9EURO</name>
<sequence>MSGPEVPSYSSLQQQQEREPESQRYGAGATADGPVSASTPRPTHQERSEITKGQSAEQGTGQQAYDMPPSLEENMTDEAPPAYDNVIAGHSKRYFLNEHPVHNFGSNFGDDRTMTISFNETPVDNMEASDGREKQYHIIFKENGLHVHRGIDHTGPVVAYVTFQVKGGVTIEIVLETGRKLSMNIKDLYEAPNRETRRLSQAGTVKQRLPIKGSSQDLSWEIIHQSDASDSEQRATPKKLKAQAEENLRSSLNLVDADGNICATFTSTYLDNRDSKDKALKNEWGYLEVLKSSMFEKTEATDEMLAALVSVLEMNVRLCMGKRHKSAELLGVFLGGVATVMCTVM</sequence>
<organism evidence="1 2">
    <name type="scientific">Neophaeococcomyces mojaviensis</name>
    <dbReference type="NCBI Taxonomy" id="3383035"/>
    <lineage>
        <taxon>Eukaryota</taxon>
        <taxon>Fungi</taxon>
        <taxon>Dikarya</taxon>
        <taxon>Ascomycota</taxon>
        <taxon>Pezizomycotina</taxon>
        <taxon>Eurotiomycetes</taxon>
        <taxon>Chaetothyriomycetidae</taxon>
        <taxon>Chaetothyriales</taxon>
        <taxon>Chaetothyriales incertae sedis</taxon>
        <taxon>Neophaeococcomyces</taxon>
    </lineage>
</organism>